<comment type="caution">
    <text evidence="1">The sequence shown here is derived from an EMBL/GenBank/DDBJ whole genome shotgun (WGS) entry which is preliminary data.</text>
</comment>
<gene>
    <name evidence="1" type="ORF">CARN5_2026</name>
</gene>
<protein>
    <submittedName>
        <fullName evidence="1">Uncharacterized protein</fullName>
    </submittedName>
</protein>
<sequence>MSTLQTMLVATCVNPIIGARAFHAPQQPAILMDYWRSLLSPQLRQLPESMLADQLEEVQVALRDALHLLYEINHV</sequence>
<dbReference type="EMBL" id="CABP01000069">
    <property type="protein sequence ID" value="CBI04512.1"/>
    <property type="molecule type" value="Genomic_DNA"/>
</dbReference>
<proteinExistence type="predicted"/>
<accession>E6QBD6</accession>
<dbReference type="AlphaFoldDB" id="E6QBD6"/>
<reference evidence="1" key="1">
    <citation type="submission" date="2009-10" db="EMBL/GenBank/DDBJ databases">
        <title>Diversity of trophic interactions inside an arsenic-rich microbial ecosystem.</title>
        <authorList>
            <person name="Bertin P.N."/>
            <person name="Heinrich-Salmeron A."/>
            <person name="Pelletier E."/>
            <person name="Goulhen-Chollet F."/>
            <person name="Arsene-Ploetze F."/>
            <person name="Gallien S."/>
            <person name="Calteau A."/>
            <person name="Vallenet D."/>
            <person name="Casiot C."/>
            <person name="Chane-Woon-Ming B."/>
            <person name="Giloteaux L."/>
            <person name="Barakat M."/>
            <person name="Bonnefoy V."/>
            <person name="Bruneel O."/>
            <person name="Chandler M."/>
            <person name="Cleiss J."/>
            <person name="Duran R."/>
            <person name="Elbaz-Poulichet F."/>
            <person name="Fonknechten N."/>
            <person name="Lauga B."/>
            <person name="Mornico D."/>
            <person name="Ortet P."/>
            <person name="Schaeffer C."/>
            <person name="Siguier P."/>
            <person name="Alexander Thil Smith A."/>
            <person name="Van Dorsselaer A."/>
            <person name="Weissenbach J."/>
            <person name="Medigue C."/>
            <person name="Le Paslier D."/>
        </authorList>
    </citation>
    <scope>NUCLEOTIDE SEQUENCE</scope>
</reference>
<evidence type="ECO:0000313" key="1">
    <source>
        <dbReference type="EMBL" id="CBI04512.1"/>
    </source>
</evidence>
<name>E6QBD6_9ZZZZ</name>
<organism evidence="1">
    <name type="scientific">mine drainage metagenome</name>
    <dbReference type="NCBI Taxonomy" id="410659"/>
    <lineage>
        <taxon>unclassified sequences</taxon>
        <taxon>metagenomes</taxon>
        <taxon>ecological metagenomes</taxon>
    </lineage>
</organism>